<evidence type="ECO:0000256" key="3">
    <source>
        <dbReference type="ARBA" id="ARBA00023284"/>
    </source>
</evidence>
<dbReference type="InterPro" id="IPR013766">
    <property type="entry name" value="Thioredoxin_domain"/>
</dbReference>
<dbReference type="PANTHER" id="PTHR42852">
    <property type="entry name" value="THIOL:DISULFIDE INTERCHANGE PROTEIN DSBE"/>
    <property type="match status" value="1"/>
</dbReference>
<name>A0A4Q6Y5E4_9SPHN</name>
<dbReference type="InterPro" id="IPR013740">
    <property type="entry name" value="Redoxin"/>
</dbReference>
<keyword evidence="7" id="KW-1185">Reference proteome</keyword>
<dbReference type="GO" id="GO:0030313">
    <property type="term" value="C:cell envelope"/>
    <property type="evidence" value="ECO:0007669"/>
    <property type="project" value="UniProtKB-SubCell"/>
</dbReference>
<dbReference type="Pfam" id="PF08534">
    <property type="entry name" value="Redoxin"/>
    <property type="match status" value="1"/>
</dbReference>
<dbReference type="PROSITE" id="PS51352">
    <property type="entry name" value="THIOREDOXIN_2"/>
    <property type="match status" value="1"/>
</dbReference>
<accession>A0A4Q6Y5E4</accession>
<evidence type="ECO:0000256" key="2">
    <source>
        <dbReference type="ARBA" id="ARBA00022748"/>
    </source>
</evidence>
<dbReference type="GO" id="GO:0017004">
    <property type="term" value="P:cytochrome complex assembly"/>
    <property type="evidence" value="ECO:0007669"/>
    <property type="project" value="UniProtKB-KW"/>
</dbReference>
<dbReference type="PROSITE" id="PS00194">
    <property type="entry name" value="THIOREDOXIN_1"/>
    <property type="match status" value="1"/>
</dbReference>
<dbReference type="Gene3D" id="3.40.30.10">
    <property type="entry name" value="Glutaredoxin"/>
    <property type="match status" value="1"/>
</dbReference>
<dbReference type="PROSITE" id="PS51257">
    <property type="entry name" value="PROKAR_LIPOPROTEIN"/>
    <property type="match status" value="1"/>
</dbReference>
<dbReference type="Proteomes" id="UP000292085">
    <property type="component" value="Unassembled WGS sequence"/>
</dbReference>
<feature type="region of interest" description="Disordered" evidence="4">
    <location>
        <begin position="25"/>
        <end position="61"/>
    </location>
</feature>
<dbReference type="GO" id="GO:0015036">
    <property type="term" value="F:disulfide oxidoreductase activity"/>
    <property type="evidence" value="ECO:0007669"/>
    <property type="project" value="UniProtKB-ARBA"/>
</dbReference>
<protein>
    <submittedName>
        <fullName evidence="6">TlpA family protein disulfide reductase</fullName>
    </submittedName>
</protein>
<evidence type="ECO:0000313" key="7">
    <source>
        <dbReference type="Proteomes" id="UP000292085"/>
    </source>
</evidence>
<feature type="domain" description="Thioredoxin" evidence="5">
    <location>
        <begin position="42"/>
        <end position="209"/>
    </location>
</feature>
<reference evidence="6 7" key="1">
    <citation type="submission" date="2019-02" db="EMBL/GenBank/DDBJ databases">
        <authorList>
            <person name="Li Y."/>
        </authorList>
    </citation>
    <scope>NUCLEOTIDE SEQUENCE [LARGE SCALE GENOMIC DNA]</scope>
    <source>
        <strain evidence="6 7">3-7</strain>
    </source>
</reference>
<dbReference type="CDD" id="cd02966">
    <property type="entry name" value="TlpA_like_family"/>
    <property type="match status" value="1"/>
</dbReference>
<dbReference type="RefSeq" id="WP_130155528.1">
    <property type="nucleotide sequence ID" value="NZ_SGIS01000005.1"/>
</dbReference>
<dbReference type="InterPro" id="IPR036249">
    <property type="entry name" value="Thioredoxin-like_sf"/>
</dbReference>
<keyword evidence="2" id="KW-0201">Cytochrome c-type biogenesis</keyword>
<comment type="caution">
    <text evidence="6">The sequence shown here is derived from an EMBL/GenBank/DDBJ whole genome shotgun (WGS) entry which is preliminary data.</text>
</comment>
<gene>
    <name evidence="6" type="ORF">EWE75_04645</name>
</gene>
<organism evidence="6 7">
    <name type="scientific">Sphingomonas populi</name>
    <dbReference type="NCBI Taxonomy" id="2484750"/>
    <lineage>
        <taxon>Bacteria</taxon>
        <taxon>Pseudomonadati</taxon>
        <taxon>Pseudomonadota</taxon>
        <taxon>Alphaproteobacteria</taxon>
        <taxon>Sphingomonadales</taxon>
        <taxon>Sphingomonadaceae</taxon>
        <taxon>Sphingomonas</taxon>
    </lineage>
</organism>
<proteinExistence type="predicted"/>
<dbReference type="InterPro" id="IPR050553">
    <property type="entry name" value="Thioredoxin_ResA/DsbE_sf"/>
</dbReference>
<keyword evidence="3" id="KW-0676">Redox-active center</keyword>
<dbReference type="OrthoDB" id="9799347at2"/>
<sequence length="209" mass="21992">MSLRSTIVPLPALVLLTLMTGCGDRQDSTKEQAVPRATPPASASASPAPVATATADAPKEGEKVPVDTIGTIDRSHKGEIAPAVSFDDAQDKPTTIAAFKGKPVLVNLWATWCGPCVAEMPTLEKAAATFHVAAISQDKDRGTVAAYFAKKGFTRLQPYLDSKVGLSIAFNASLPTSILYDSTGHEVWRIVGGMDWTTPTAQALLAEAK</sequence>
<dbReference type="EMBL" id="SGIS01000005">
    <property type="protein sequence ID" value="RZF65592.1"/>
    <property type="molecule type" value="Genomic_DNA"/>
</dbReference>
<evidence type="ECO:0000256" key="1">
    <source>
        <dbReference type="ARBA" id="ARBA00004196"/>
    </source>
</evidence>
<evidence type="ECO:0000313" key="6">
    <source>
        <dbReference type="EMBL" id="RZF65592.1"/>
    </source>
</evidence>
<dbReference type="PANTHER" id="PTHR42852:SF13">
    <property type="entry name" value="PROTEIN DIPZ"/>
    <property type="match status" value="1"/>
</dbReference>
<evidence type="ECO:0000259" key="5">
    <source>
        <dbReference type="PROSITE" id="PS51352"/>
    </source>
</evidence>
<feature type="compositionally biased region" description="Low complexity" evidence="4">
    <location>
        <begin position="34"/>
        <end position="56"/>
    </location>
</feature>
<dbReference type="SUPFAM" id="SSF52833">
    <property type="entry name" value="Thioredoxin-like"/>
    <property type="match status" value="1"/>
</dbReference>
<comment type="subcellular location">
    <subcellularLocation>
        <location evidence="1">Cell envelope</location>
    </subcellularLocation>
</comment>
<dbReference type="InterPro" id="IPR017937">
    <property type="entry name" value="Thioredoxin_CS"/>
</dbReference>
<evidence type="ECO:0000256" key="4">
    <source>
        <dbReference type="SAM" id="MobiDB-lite"/>
    </source>
</evidence>
<dbReference type="AlphaFoldDB" id="A0A4Q6Y5E4"/>